<evidence type="ECO:0000259" key="18">
    <source>
        <dbReference type="Pfam" id="PF00912"/>
    </source>
</evidence>
<evidence type="ECO:0000256" key="2">
    <source>
        <dbReference type="ARBA" id="ARBA00022645"/>
    </source>
</evidence>
<evidence type="ECO:0000256" key="6">
    <source>
        <dbReference type="ARBA" id="ARBA00022692"/>
    </source>
</evidence>
<evidence type="ECO:0000259" key="17">
    <source>
        <dbReference type="Pfam" id="PF00905"/>
    </source>
</evidence>
<evidence type="ECO:0000256" key="13">
    <source>
        <dbReference type="ARBA" id="ARBA00023316"/>
    </source>
</evidence>
<dbReference type="SUPFAM" id="SSF53955">
    <property type="entry name" value="Lysozyme-like"/>
    <property type="match status" value="1"/>
</dbReference>
<keyword evidence="3" id="KW-0645">Protease</keyword>
<evidence type="ECO:0000313" key="20">
    <source>
        <dbReference type="Proteomes" id="UP001501734"/>
    </source>
</evidence>
<keyword evidence="12" id="KW-0511">Multifunctional enzyme</keyword>
<evidence type="ECO:0000256" key="16">
    <source>
        <dbReference type="SAM" id="Phobius"/>
    </source>
</evidence>
<evidence type="ECO:0000256" key="7">
    <source>
        <dbReference type="ARBA" id="ARBA00022801"/>
    </source>
</evidence>
<keyword evidence="4" id="KW-0328">Glycosyltransferase</keyword>
<evidence type="ECO:0000256" key="9">
    <source>
        <dbReference type="ARBA" id="ARBA00022984"/>
    </source>
</evidence>
<evidence type="ECO:0000256" key="8">
    <source>
        <dbReference type="ARBA" id="ARBA00022960"/>
    </source>
</evidence>
<comment type="catalytic activity">
    <reaction evidence="15">
        <text>[GlcNAc-(1-&gt;4)-Mur2Ac(oyl-L-Ala-gamma-D-Glu-L-Lys-D-Ala-D-Ala)](n)-di-trans,octa-cis-undecaprenyl diphosphate + beta-D-GlcNAc-(1-&gt;4)-Mur2Ac(oyl-L-Ala-gamma-D-Glu-L-Lys-D-Ala-D-Ala)-di-trans,octa-cis-undecaprenyl diphosphate = [GlcNAc-(1-&gt;4)-Mur2Ac(oyl-L-Ala-gamma-D-Glu-L-Lys-D-Ala-D-Ala)](n+1)-di-trans,octa-cis-undecaprenyl diphosphate + di-trans,octa-cis-undecaprenyl diphosphate + H(+)</text>
        <dbReference type="Rhea" id="RHEA:23708"/>
        <dbReference type="Rhea" id="RHEA-COMP:9602"/>
        <dbReference type="Rhea" id="RHEA-COMP:9603"/>
        <dbReference type="ChEBI" id="CHEBI:15378"/>
        <dbReference type="ChEBI" id="CHEBI:58405"/>
        <dbReference type="ChEBI" id="CHEBI:60033"/>
        <dbReference type="ChEBI" id="CHEBI:78435"/>
        <dbReference type="EC" id="2.4.99.28"/>
    </reaction>
</comment>
<comment type="caution">
    <text evidence="19">The sequence shown here is derived from an EMBL/GenBank/DDBJ whole genome shotgun (WGS) entry which is preliminary data.</text>
</comment>
<dbReference type="Pfam" id="PF00905">
    <property type="entry name" value="Transpeptidase"/>
    <property type="match status" value="1"/>
</dbReference>
<organism evidence="19 20">
    <name type="scientific">Amphibacillus indicireducens</name>
    <dbReference type="NCBI Taxonomy" id="1076330"/>
    <lineage>
        <taxon>Bacteria</taxon>
        <taxon>Bacillati</taxon>
        <taxon>Bacillota</taxon>
        <taxon>Bacilli</taxon>
        <taxon>Bacillales</taxon>
        <taxon>Bacillaceae</taxon>
        <taxon>Amphibacillus</taxon>
    </lineage>
</organism>
<dbReference type="InterPro" id="IPR001460">
    <property type="entry name" value="PCN-bd_Tpept"/>
</dbReference>
<reference evidence="20" key="1">
    <citation type="journal article" date="2019" name="Int. J. Syst. Evol. Microbiol.">
        <title>The Global Catalogue of Microorganisms (GCM) 10K type strain sequencing project: providing services to taxonomists for standard genome sequencing and annotation.</title>
        <authorList>
            <consortium name="The Broad Institute Genomics Platform"/>
            <consortium name="The Broad Institute Genome Sequencing Center for Infectious Disease"/>
            <person name="Wu L."/>
            <person name="Ma J."/>
        </authorList>
    </citation>
    <scope>NUCLEOTIDE SEQUENCE [LARGE SCALE GENOMIC DNA]</scope>
    <source>
        <strain evidence="20">JCM 17250</strain>
    </source>
</reference>
<evidence type="ECO:0000256" key="14">
    <source>
        <dbReference type="ARBA" id="ARBA00034000"/>
    </source>
</evidence>
<keyword evidence="2" id="KW-0121">Carboxypeptidase</keyword>
<evidence type="ECO:0000256" key="5">
    <source>
        <dbReference type="ARBA" id="ARBA00022679"/>
    </source>
</evidence>
<keyword evidence="11 16" id="KW-0472">Membrane</keyword>
<keyword evidence="13" id="KW-0961">Cell wall biogenesis/degradation</keyword>
<sequence>MDKIKEYLVKGWKFINQSWIKWPILLVGSFMTLSVVGFLFIIFGGRLIVDETALILPATTQVVTEDGEYAGRLYQENRQLVQLKEIPTHVQEAFIAIEDQRFYSHAGIDFRAVVRAVYRDLIAFDKVEGASTITQQLAKNLFLTNEKSWMRKTQEVMASIYLERHYTKSDLLELYLNQVYFGHGIHGVGTAADYFFAKDVSELTITEGALLAGMINAPNYYSPHIDEERALDRRDLVLSQMNRAGYLDTEEMLTLQGRTSTVVEPVNRNEPWIDDYLELVIREAETLYQISRAELQRGGYEITVYLDPTIQKIAYEQIQNDQFFQGSEDNIETAFTLLDQETGHLKAALGGRDYSIGDLHRVEVERQPGSVIKPLAVFAPALSEGYSAYDLLDDTERDYDGYQVRNFDGKYAGEVPMYDAVTVSKNTSTVWLLDQIGISTSKSYLEKMQMILPDNGLALGLGGLEQGLTPLQIAEGYRTFIHEGEWIQAHTIAKITDRHGRTIAEASPPTNQVFDEQSAWYMLRMLENVVDEGTGQAGNYSKALAGKTGTTQHPHATGYVKDSWFAGITPEYVTSLWIGYDVSDADHYLTVGSSAPTELTKAILSEIDRVQPLTDEFTRPDHLEELPEPIELPVINDLDASFGFGGWRLLRGELTWTPSADERVVYHIYQVAESEGADQYLGRVVGAGEFTLSEMSIFDQGTYYIVPYNPLTDQTGTRSNTVRLSLLD</sequence>
<keyword evidence="10 16" id="KW-1133">Transmembrane helix</keyword>
<protein>
    <submittedName>
        <fullName evidence="19">Transglycosylase domain-containing protein</fullName>
    </submittedName>
</protein>
<dbReference type="PANTHER" id="PTHR32282:SF32">
    <property type="entry name" value="PENICILLIN-BINDING PROTEIN 2A"/>
    <property type="match status" value="1"/>
</dbReference>
<dbReference type="SUPFAM" id="SSF56601">
    <property type="entry name" value="beta-lactamase/transpeptidase-like"/>
    <property type="match status" value="1"/>
</dbReference>
<feature type="domain" description="Penicillin-binding protein transpeptidase" evidence="17">
    <location>
        <begin position="334"/>
        <end position="604"/>
    </location>
</feature>
<dbReference type="InterPro" id="IPR036950">
    <property type="entry name" value="PBP_transglycosylase"/>
</dbReference>
<dbReference type="PANTHER" id="PTHR32282">
    <property type="entry name" value="BINDING PROTEIN TRANSPEPTIDASE, PUTATIVE-RELATED"/>
    <property type="match status" value="1"/>
</dbReference>
<keyword evidence="9" id="KW-0573">Peptidoglycan synthesis</keyword>
<evidence type="ECO:0000313" key="19">
    <source>
        <dbReference type="EMBL" id="GAA4059187.1"/>
    </source>
</evidence>
<keyword evidence="7" id="KW-0378">Hydrolase</keyword>
<dbReference type="Proteomes" id="UP001501734">
    <property type="component" value="Unassembled WGS sequence"/>
</dbReference>
<keyword evidence="6 16" id="KW-0812">Transmembrane</keyword>
<name>A0ABP7V4X4_9BACI</name>
<evidence type="ECO:0000256" key="10">
    <source>
        <dbReference type="ARBA" id="ARBA00022989"/>
    </source>
</evidence>
<dbReference type="Gene3D" id="3.40.710.10">
    <property type="entry name" value="DD-peptidase/beta-lactamase superfamily"/>
    <property type="match status" value="1"/>
</dbReference>
<dbReference type="Gene3D" id="1.10.3810.10">
    <property type="entry name" value="Biosynthetic peptidoglycan transglycosylase-like"/>
    <property type="match status" value="1"/>
</dbReference>
<keyword evidence="5" id="KW-0808">Transferase</keyword>
<gene>
    <name evidence="19" type="ORF">GCM10022410_02920</name>
</gene>
<accession>A0ABP7V4X4</accession>
<dbReference type="EMBL" id="BAABDL010000015">
    <property type="protein sequence ID" value="GAA4059187.1"/>
    <property type="molecule type" value="Genomic_DNA"/>
</dbReference>
<keyword evidence="20" id="KW-1185">Reference proteome</keyword>
<evidence type="ECO:0000256" key="11">
    <source>
        <dbReference type="ARBA" id="ARBA00023136"/>
    </source>
</evidence>
<comment type="catalytic activity">
    <reaction evidence="14">
        <text>Preferential cleavage: (Ac)2-L-Lys-D-Ala-|-D-Ala. Also transpeptidation of peptidyl-alanyl moieties that are N-acyl substituents of D-alanine.</text>
        <dbReference type="EC" id="3.4.16.4"/>
    </reaction>
</comment>
<dbReference type="NCBIfam" id="TIGR02074">
    <property type="entry name" value="PBP_1a_fam"/>
    <property type="match status" value="1"/>
</dbReference>
<feature type="domain" description="Glycosyl transferase family 51" evidence="18">
    <location>
        <begin position="68"/>
        <end position="241"/>
    </location>
</feature>
<keyword evidence="1" id="KW-1003">Cell membrane</keyword>
<dbReference type="InterPro" id="IPR012338">
    <property type="entry name" value="Beta-lactam/transpept-like"/>
</dbReference>
<evidence type="ECO:0000256" key="1">
    <source>
        <dbReference type="ARBA" id="ARBA00022475"/>
    </source>
</evidence>
<keyword evidence="8" id="KW-0133">Cell shape</keyword>
<proteinExistence type="predicted"/>
<evidence type="ECO:0000256" key="15">
    <source>
        <dbReference type="ARBA" id="ARBA00049902"/>
    </source>
</evidence>
<dbReference type="Pfam" id="PF00912">
    <property type="entry name" value="Transgly"/>
    <property type="match status" value="1"/>
</dbReference>
<dbReference type="InterPro" id="IPR023346">
    <property type="entry name" value="Lysozyme-like_dom_sf"/>
</dbReference>
<dbReference type="RefSeq" id="WP_344909660.1">
    <property type="nucleotide sequence ID" value="NZ_BAABDL010000015.1"/>
</dbReference>
<feature type="transmembrane region" description="Helical" evidence="16">
    <location>
        <begin position="20"/>
        <end position="43"/>
    </location>
</feature>
<evidence type="ECO:0000256" key="3">
    <source>
        <dbReference type="ARBA" id="ARBA00022670"/>
    </source>
</evidence>
<dbReference type="InterPro" id="IPR001264">
    <property type="entry name" value="Glyco_trans_51"/>
</dbReference>
<evidence type="ECO:0000256" key="12">
    <source>
        <dbReference type="ARBA" id="ARBA00023268"/>
    </source>
</evidence>
<evidence type="ECO:0000256" key="4">
    <source>
        <dbReference type="ARBA" id="ARBA00022676"/>
    </source>
</evidence>
<dbReference type="InterPro" id="IPR050396">
    <property type="entry name" value="Glycosyltr_51/Transpeptidase"/>
</dbReference>